<feature type="DNA-binding region" description="OmpR/PhoB-type" evidence="7">
    <location>
        <begin position="125"/>
        <end position="223"/>
    </location>
</feature>
<evidence type="ECO:0000259" key="9">
    <source>
        <dbReference type="PROSITE" id="PS51755"/>
    </source>
</evidence>
<evidence type="ECO:0000256" key="4">
    <source>
        <dbReference type="ARBA" id="ARBA00023125"/>
    </source>
</evidence>
<dbReference type="Pfam" id="PF00072">
    <property type="entry name" value="Response_reg"/>
    <property type="match status" value="1"/>
</dbReference>
<dbReference type="GO" id="GO:0006355">
    <property type="term" value="P:regulation of DNA-templated transcription"/>
    <property type="evidence" value="ECO:0007669"/>
    <property type="project" value="InterPro"/>
</dbReference>
<dbReference type="InterPro" id="IPR001867">
    <property type="entry name" value="OmpR/PhoB-type_DNA-bd"/>
</dbReference>
<accession>A0A1S2VRW4</accession>
<dbReference type="InterPro" id="IPR036388">
    <property type="entry name" value="WH-like_DNA-bd_sf"/>
</dbReference>
<dbReference type="GO" id="GO:0032993">
    <property type="term" value="C:protein-DNA complex"/>
    <property type="evidence" value="ECO:0007669"/>
    <property type="project" value="TreeGrafter"/>
</dbReference>
<proteinExistence type="predicted"/>
<gene>
    <name evidence="10" type="ORF">BLX24_02990</name>
</gene>
<dbReference type="FunFam" id="3.40.50.2300:FF:000001">
    <property type="entry name" value="DNA-binding response regulator PhoB"/>
    <property type="match status" value="1"/>
</dbReference>
<dbReference type="CDD" id="cd19935">
    <property type="entry name" value="REC_OmpR_CusR-like"/>
    <property type="match status" value="1"/>
</dbReference>
<dbReference type="EMBL" id="MORL01000001">
    <property type="protein sequence ID" value="OIN61055.1"/>
    <property type="molecule type" value="Genomic_DNA"/>
</dbReference>
<sequence length="224" mass="25878">MQVLIVEDDERVADLIRRGLEEEGFQVELAPDGLTGHRMAHAKTYDLLILDIILPRLNGLDLCQQIRKSQPEVPIMMLTALGTTDDKVEGFDAGADDYLVKPFDFRELFVRIRSLLKRHAKRPQEALLTLADLQLDQRTRTVWRAGQEIELTPKEFNLLEYMLLNQGRVLPRTEIADRVWDMPFDTGTNFIDVYINYLRKKIDRDFTPKLIHTKSGIGFILKEG</sequence>
<dbReference type="GO" id="GO:0000976">
    <property type="term" value="F:transcription cis-regulatory region binding"/>
    <property type="evidence" value="ECO:0007669"/>
    <property type="project" value="TreeGrafter"/>
</dbReference>
<dbReference type="PROSITE" id="PS50110">
    <property type="entry name" value="RESPONSE_REGULATORY"/>
    <property type="match status" value="1"/>
</dbReference>
<dbReference type="PANTHER" id="PTHR48111">
    <property type="entry name" value="REGULATOR OF RPOS"/>
    <property type="match status" value="1"/>
</dbReference>
<feature type="modified residue" description="4-aspartylphosphate" evidence="6">
    <location>
        <position position="51"/>
    </location>
</feature>
<evidence type="ECO:0000256" key="6">
    <source>
        <dbReference type="PROSITE-ProRule" id="PRU00169"/>
    </source>
</evidence>
<keyword evidence="2" id="KW-0902">Two-component regulatory system</keyword>
<dbReference type="GO" id="GO:0000156">
    <property type="term" value="F:phosphorelay response regulator activity"/>
    <property type="evidence" value="ECO:0007669"/>
    <property type="project" value="TreeGrafter"/>
</dbReference>
<name>A0A1S2VRW4_9BACT</name>
<dbReference type="Gene3D" id="3.40.50.2300">
    <property type="match status" value="1"/>
</dbReference>
<dbReference type="Pfam" id="PF00486">
    <property type="entry name" value="Trans_reg_C"/>
    <property type="match status" value="1"/>
</dbReference>
<evidence type="ECO:0000256" key="2">
    <source>
        <dbReference type="ARBA" id="ARBA00023012"/>
    </source>
</evidence>
<evidence type="ECO:0000313" key="10">
    <source>
        <dbReference type="EMBL" id="OIN61055.1"/>
    </source>
</evidence>
<dbReference type="SUPFAM" id="SSF52172">
    <property type="entry name" value="CheY-like"/>
    <property type="match status" value="1"/>
</dbReference>
<dbReference type="RefSeq" id="WP_071501560.1">
    <property type="nucleotide sequence ID" value="NZ_MORL01000001.1"/>
</dbReference>
<evidence type="ECO:0000256" key="5">
    <source>
        <dbReference type="ARBA" id="ARBA00023163"/>
    </source>
</evidence>
<feature type="domain" description="OmpR/PhoB-type" evidence="9">
    <location>
        <begin position="125"/>
        <end position="223"/>
    </location>
</feature>
<dbReference type="CDD" id="cd00383">
    <property type="entry name" value="trans_reg_C"/>
    <property type="match status" value="1"/>
</dbReference>
<dbReference type="OrthoDB" id="9774822at2"/>
<dbReference type="PANTHER" id="PTHR48111:SF22">
    <property type="entry name" value="REGULATOR OF RPOS"/>
    <property type="match status" value="1"/>
</dbReference>
<organism evidence="10 11">
    <name type="scientific">Arsenicibacter rosenii</name>
    <dbReference type="NCBI Taxonomy" id="1750698"/>
    <lineage>
        <taxon>Bacteria</taxon>
        <taxon>Pseudomonadati</taxon>
        <taxon>Bacteroidota</taxon>
        <taxon>Cytophagia</taxon>
        <taxon>Cytophagales</taxon>
        <taxon>Spirosomataceae</taxon>
        <taxon>Arsenicibacter</taxon>
    </lineage>
</organism>
<dbReference type="InterPro" id="IPR011006">
    <property type="entry name" value="CheY-like_superfamily"/>
</dbReference>
<evidence type="ECO:0000256" key="1">
    <source>
        <dbReference type="ARBA" id="ARBA00022553"/>
    </source>
</evidence>
<evidence type="ECO:0000256" key="3">
    <source>
        <dbReference type="ARBA" id="ARBA00023015"/>
    </source>
</evidence>
<evidence type="ECO:0000259" key="8">
    <source>
        <dbReference type="PROSITE" id="PS50110"/>
    </source>
</evidence>
<keyword evidence="11" id="KW-1185">Reference proteome</keyword>
<dbReference type="AlphaFoldDB" id="A0A1S2VRW4"/>
<keyword evidence="3" id="KW-0805">Transcription regulation</keyword>
<dbReference type="Gene3D" id="1.10.10.10">
    <property type="entry name" value="Winged helix-like DNA-binding domain superfamily/Winged helix DNA-binding domain"/>
    <property type="match status" value="1"/>
</dbReference>
<evidence type="ECO:0000256" key="7">
    <source>
        <dbReference type="PROSITE-ProRule" id="PRU01091"/>
    </source>
</evidence>
<protein>
    <submittedName>
        <fullName evidence="10">DNA-binding response regulator</fullName>
    </submittedName>
</protein>
<dbReference type="Proteomes" id="UP000181790">
    <property type="component" value="Unassembled WGS sequence"/>
</dbReference>
<dbReference type="Gene3D" id="6.10.250.690">
    <property type="match status" value="1"/>
</dbReference>
<dbReference type="InterPro" id="IPR039420">
    <property type="entry name" value="WalR-like"/>
</dbReference>
<keyword evidence="4 7" id="KW-0238">DNA-binding</keyword>
<dbReference type="SMART" id="SM00448">
    <property type="entry name" value="REC"/>
    <property type="match status" value="1"/>
</dbReference>
<dbReference type="InterPro" id="IPR001789">
    <property type="entry name" value="Sig_transdc_resp-reg_receiver"/>
</dbReference>
<keyword evidence="5" id="KW-0804">Transcription</keyword>
<feature type="domain" description="Response regulatory" evidence="8">
    <location>
        <begin position="2"/>
        <end position="116"/>
    </location>
</feature>
<dbReference type="GO" id="GO:0005829">
    <property type="term" value="C:cytosol"/>
    <property type="evidence" value="ECO:0007669"/>
    <property type="project" value="TreeGrafter"/>
</dbReference>
<dbReference type="PROSITE" id="PS51755">
    <property type="entry name" value="OMPR_PHOB"/>
    <property type="match status" value="1"/>
</dbReference>
<reference evidence="10 11" key="1">
    <citation type="submission" date="2016-10" db="EMBL/GenBank/DDBJ databases">
        <title>Arsenicibacter rosenii gen. nov., sp. nov., an efficient arsenic-methylating bacterium isolated from an arsenic-contaminated paddy soil.</title>
        <authorList>
            <person name="Huang K."/>
        </authorList>
    </citation>
    <scope>NUCLEOTIDE SEQUENCE [LARGE SCALE GENOMIC DNA]</scope>
    <source>
        <strain evidence="10 11">SM-1</strain>
    </source>
</reference>
<keyword evidence="1 6" id="KW-0597">Phosphoprotein</keyword>
<dbReference type="FunFam" id="1.10.10.10:FF:000005">
    <property type="entry name" value="Two-component system response regulator"/>
    <property type="match status" value="1"/>
</dbReference>
<dbReference type="SMART" id="SM00862">
    <property type="entry name" value="Trans_reg_C"/>
    <property type="match status" value="1"/>
</dbReference>
<evidence type="ECO:0000313" key="11">
    <source>
        <dbReference type="Proteomes" id="UP000181790"/>
    </source>
</evidence>
<comment type="caution">
    <text evidence="10">The sequence shown here is derived from an EMBL/GenBank/DDBJ whole genome shotgun (WGS) entry which is preliminary data.</text>
</comment>